<feature type="transmembrane region" description="Helical" evidence="6">
    <location>
        <begin position="136"/>
        <end position="157"/>
    </location>
</feature>
<evidence type="ECO:0000256" key="3">
    <source>
        <dbReference type="ARBA" id="ARBA00022692"/>
    </source>
</evidence>
<comment type="similarity">
    <text evidence="6">Belongs to the NhaA Na(+)/H(+) (TC 2.A.33) antiporter family.</text>
</comment>
<feature type="transmembrane region" description="Helical" evidence="6">
    <location>
        <begin position="163"/>
        <end position="184"/>
    </location>
</feature>
<keyword evidence="8" id="KW-1185">Reference proteome</keyword>
<dbReference type="RefSeq" id="WP_044159403.1">
    <property type="nucleotide sequence ID" value="NZ_JACIER010000003.1"/>
</dbReference>
<keyword evidence="6" id="KW-0813">Transport</keyword>
<accession>A0A840CWM9</accession>
<keyword evidence="6" id="KW-0050">Antiport</keyword>
<evidence type="ECO:0000313" key="8">
    <source>
        <dbReference type="Proteomes" id="UP000560658"/>
    </source>
</evidence>
<dbReference type="PANTHER" id="PTHR30341">
    <property type="entry name" value="SODIUM ION/PROTON ANTIPORTER NHAA-RELATED"/>
    <property type="match status" value="1"/>
</dbReference>
<proteinExistence type="inferred from homology"/>
<feature type="transmembrane region" description="Helical" evidence="6">
    <location>
        <begin position="416"/>
        <end position="437"/>
    </location>
</feature>
<protein>
    <recommendedName>
        <fullName evidence="6">Na(+)/H(+) antiporter NhaA</fullName>
    </recommendedName>
    <alternativeName>
        <fullName evidence="6">Sodium/proton antiporter NhaA</fullName>
    </alternativeName>
</protein>
<feature type="transmembrane region" description="Helical" evidence="6">
    <location>
        <begin position="313"/>
        <end position="331"/>
    </location>
</feature>
<dbReference type="PANTHER" id="PTHR30341:SF0">
    <property type="entry name" value="NA(+)_H(+) ANTIPORTER NHAA"/>
    <property type="match status" value="1"/>
</dbReference>
<sequence length="443" mass="47743">MTFIHAMMRRVLSLRVTASVLLFVAAIAAAIIANSSYAPIYQEFLSNELQLRIGSFNLLSHGGHNMTMLEFINDGLMAIFFFSVGLEIKRELLVGELSSFRKALLPIIAAFGGMVIPVMVYLLVCEPGSIEGQGLAIPMATDIAFSLGVLSLLGSRVPLSLKVFLVAFAVVDDIGGILVIAIYYSSHVSYGYLLVAALLYLILFFIGRYGATNKIFFFVFGGVIWYLFLQSGIHSTISGVILAFVTPARPRLDVAKYVEYIRETIAGFPVIKAAKKGHTVLTNEQIATLKMVESASDRVISPLQSLEDNLHGMVNFLILPLFAFVNAGVVFSGEGELVGNVSIAVALGLLLGKFVGIYSFTWITVKSGIVSLPQGMNWKSVAGVSLLGGVGFTVSLFVANLSFGSAYPELLNQAKLGVLSGTVLSGILGYIVLRMALRNRKTI</sequence>
<dbReference type="HAMAP" id="MF_01844">
    <property type="entry name" value="NhaA"/>
    <property type="match status" value="1"/>
</dbReference>
<keyword evidence="4 6" id="KW-1133">Transmembrane helix</keyword>
<dbReference type="Proteomes" id="UP000560658">
    <property type="component" value="Unassembled WGS sequence"/>
</dbReference>
<evidence type="ECO:0000256" key="4">
    <source>
        <dbReference type="ARBA" id="ARBA00022989"/>
    </source>
</evidence>
<keyword evidence="3 6" id="KW-0812">Transmembrane</keyword>
<dbReference type="GO" id="GO:0005886">
    <property type="term" value="C:plasma membrane"/>
    <property type="evidence" value="ECO:0007669"/>
    <property type="project" value="UniProtKB-SubCell"/>
</dbReference>
<dbReference type="AlphaFoldDB" id="A0A840CWM9"/>
<comment type="caution">
    <text evidence="7">The sequence shown here is derived from an EMBL/GenBank/DDBJ whole genome shotgun (WGS) entry which is preliminary data.</text>
</comment>
<evidence type="ECO:0000256" key="1">
    <source>
        <dbReference type="ARBA" id="ARBA00004429"/>
    </source>
</evidence>
<feature type="transmembrane region" description="Helical" evidence="6">
    <location>
        <begin position="381"/>
        <end position="404"/>
    </location>
</feature>
<evidence type="ECO:0000256" key="6">
    <source>
        <dbReference type="HAMAP-Rule" id="MF_01844"/>
    </source>
</evidence>
<feature type="transmembrane region" description="Helical" evidence="6">
    <location>
        <begin position="103"/>
        <end position="124"/>
    </location>
</feature>
<evidence type="ECO:0000256" key="2">
    <source>
        <dbReference type="ARBA" id="ARBA00022475"/>
    </source>
</evidence>
<name>A0A840CWM9_9BACE</name>
<dbReference type="InterPro" id="IPR004670">
    <property type="entry name" value="NhaA"/>
</dbReference>
<dbReference type="GO" id="GO:0006885">
    <property type="term" value="P:regulation of pH"/>
    <property type="evidence" value="ECO:0007669"/>
    <property type="project" value="UniProtKB-UniRule"/>
</dbReference>
<dbReference type="Pfam" id="PF06965">
    <property type="entry name" value="Na_H_antiport_1"/>
    <property type="match status" value="1"/>
</dbReference>
<organism evidence="7 8">
    <name type="scientific">Bacteroides reticulotermitis</name>
    <dbReference type="NCBI Taxonomy" id="1133319"/>
    <lineage>
        <taxon>Bacteria</taxon>
        <taxon>Pseudomonadati</taxon>
        <taxon>Bacteroidota</taxon>
        <taxon>Bacteroidia</taxon>
        <taxon>Bacteroidales</taxon>
        <taxon>Bacteroidaceae</taxon>
        <taxon>Bacteroides</taxon>
    </lineage>
</organism>
<keyword evidence="2 6" id="KW-1003">Cell membrane</keyword>
<comment type="subcellular location">
    <subcellularLocation>
        <location evidence="1">Cell inner membrane</location>
        <topology evidence="1">Multi-pass membrane protein</topology>
    </subcellularLocation>
    <subcellularLocation>
        <location evidence="6">Cell membrane</location>
        <topology evidence="6">Multi-pass membrane protein</topology>
    </subcellularLocation>
</comment>
<evidence type="ECO:0000313" key="7">
    <source>
        <dbReference type="EMBL" id="MBB4043271.1"/>
    </source>
</evidence>
<comment type="function">
    <text evidence="6">Na(+)/H(+) antiporter that extrudes sodium in exchange for external protons.</text>
</comment>
<reference evidence="7" key="1">
    <citation type="submission" date="2020-08" db="EMBL/GenBank/DDBJ databases">
        <title>Genomic Encyclopedia of Type Strains, Phase IV (KMG-IV): sequencing the most valuable type-strain genomes for metagenomic binning, comparative biology and taxonomic classification.</title>
        <authorList>
            <person name="Goeker M."/>
        </authorList>
    </citation>
    <scope>NUCLEOTIDE SEQUENCE [LARGE SCALE GENOMIC DNA]</scope>
    <source>
        <strain evidence="7">DSM 105720</strain>
    </source>
</reference>
<feature type="transmembrane region" description="Helical" evidence="6">
    <location>
        <begin position="337"/>
        <end position="360"/>
    </location>
</feature>
<keyword evidence="5 6" id="KW-0472">Membrane</keyword>
<dbReference type="NCBIfam" id="TIGR00773">
    <property type="entry name" value="NhaA"/>
    <property type="match status" value="1"/>
</dbReference>
<feature type="transmembrane region" description="Helical" evidence="6">
    <location>
        <begin position="223"/>
        <end position="246"/>
    </location>
</feature>
<evidence type="ECO:0000256" key="5">
    <source>
        <dbReference type="ARBA" id="ARBA00023136"/>
    </source>
</evidence>
<keyword evidence="6" id="KW-0739">Sodium transport</keyword>
<feature type="transmembrane region" description="Helical" evidence="6">
    <location>
        <begin position="12"/>
        <end position="33"/>
    </location>
</feature>
<dbReference type="GO" id="GO:0015385">
    <property type="term" value="F:sodium:proton antiporter activity"/>
    <property type="evidence" value="ECO:0007669"/>
    <property type="project" value="UniProtKB-UniRule"/>
</dbReference>
<dbReference type="EMBL" id="JACIER010000003">
    <property type="protein sequence ID" value="MBB4043271.1"/>
    <property type="molecule type" value="Genomic_DNA"/>
</dbReference>
<keyword evidence="6" id="KW-0406">Ion transport</keyword>
<dbReference type="Gene3D" id="1.20.1530.10">
    <property type="entry name" value="Na+/H+ antiporter like domain"/>
    <property type="match status" value="1"/>
</dbReference>
<comment type="catalytic activity">
    <reaction evidence="6">
        <text>Na(+)(in) + 2 H(+)(out) = Na(+)(out) + 2 H(+)(in)</text>
        <dbReference type="Rhea" id="RHEA:29251"/>
        <dbReference type="ChEBI" id="CHEBI:15378"/>
        <dbReference type="ChEBI" id="CHEBI:29101"/>
    </reaction>
</comment>
<feature type="transmembrane region" description="Helical" evidence="6">
    <location>
        <begin position="191"/>
        <end position="211"/>
    </location>
</feature>
<dbReference type="InterPro" id="IPR023171">
    <property type="entry name" value="Na/H_antiporter_dom_sf"/>
</dbReference>
<gene>
    <name evidence="6" type="primary">nhaA</name>
    <name evidence="7" type="ORF">GGR06_001038</name>
</gene>
<keyword evidence="6" id="KW-0915">Sodium</keyword>